<keyword evidence="3" id="KW-1185">Reference proteome</keyword>
<dbReference type="RefSeq" id="WP_183772204.1">
    <property type="nucleotide sequence ID" value="NZ_JACIDK010000002.1"/>
</dbReference>
<dbReference type="AlphaFoldDB" id="A0A839ZZ08"/>
<keyword evidence="1" id="KW-0472">Membrane</keyword>
<keyword evidence="1" id="KW-0812">Transmembrane</keyword>
<dbReference type="Proteomes" id="UP000530564">
    <property type="component" value="Unassembled WGS sequence"/>
</dbReference>
<proteinExistence type="predicted"/>
<protein>
    <submittedName>
        <fullName evidence="2">Uncharacterized protein</fullName>
    </submittedName>
</protein>
<reference evidence="2 3" key="1">
    <citation type="submission" date="2020-08" db="EMBL/GenBank/DDBJ databases">
        <title>Genomic Encyclopedia of Type Strains, Phase IV (KMG-IV): sequencing the most valuable type-strain genomes for metagenomic binning, comparative biology and taxonomic classification.</title>
        <authorList>
            <person name="Goeker M."/>
        </authorList>
    </citation>
    <scope>NUCLEOTIDE SEQUENCE [LARGE SCALE GENOMIC DNA]</scope>
    <source>
        <strain evidence="2 3">DSM 21793</strain>
    </source>
</reference>
<evidence type="ECO:0000313" key="2">
    <source>
        <dbReference type="EMBL" id="MBB3891388.1"/>
    </source>
</evidence>
<evidence type="ECO:0000313" key="3">
    <source>
        <dbReference type="Proteomes" id="UP000530564"/>
    </source>
</evidence>
<sequence>MASYAARLSPLQGETVWTIEKSVIVERRTGRERRFPLAELRGVTRAGRGAVLQFQRRRLTIPALSYGEALRPQDQGESFEAFLAALSIAAPERPIRRPSPNTEAVLWVMGLMAVGALAVLLAAGVAGAWLLGVALAARLVFVVILGAAVLPWLRPRNR</sequence>
<gene>
    <name evidence="2" type="ORF">GGQ61_002105</name>
</gene>
<accession>A0A839ZZ08</accession>
<feature type="transmembrane region" description="Helical" evidence="1">
    <location>
        <begin position="104"/>
        <end position="123"/>
    </location>
</feature>
<organism evidence="2 3">
    <name type="scientific">Phenylobacterium haematophilum</name>
    <dbReference type="NCBI Taxonomy" id="98513"/>
    <lineage>
        <taxon>Bacteria</taxon>
        <taxon>Pseudomonadati</taxon>
        <taxon>Pseudomonadota</taxon>
        <taxon>Alphaproteobacteria</taxon>
        <taxon>Caulobacterales</taxon>
        <taxon>Caulobacteraceae</taxon>
        <taxon>Phenylobacterium</taxon>
    </lineage>
</organism>
<evidence type="ECO:0000256" key="1">
    <source>
        <dbReference type="SAM" id="Phobius"/>
    </source>
</evidence>
<name>A0A839ZZ08_9CAUL</name>
<comment type="caution">
    <text evidence="2">The sequence shown here is derived from an EMBL/GenBank/DDBJ whole genome shotgun (WGS) entry which is preliminary data.</text>
</comment>
<dbReference type="EMBL" id="JACIDK010000002">
    <property type="protein sequence ID" value="MBB3891388.1"/>
    <property type="molecule type" value="Genomic_DNA"/>
</dbReference>
<feature type="transmembrane region" description="Helical" evidence="1">
    <location>
        <begin position="129"/>
        <end position="153"/>
    </location>
</feature>
<keyword evidence="1" id="KW-1133">Transmembrane helix</keyword>